<dbReference type="PROSITE" id="PS50041">
    <property type="entry name" value="C_TYPE_LECTIN_2"/>
    <property type="match status" value="1"/>
</dbReference>
<dbReference type="InParanoid" id="B3ML56"/>
<dbReference type="KEGG" id="dan:6497258"/>
<dbReference type="SUPFAM" id="SSF56436">
    <property type="entry name" value="C-type lectin-like"/>
    <property type="match status" value="1"/>
</dbReference>
<dbReference type="InterPro" id="IPR001304">
    <property type="entry name" value="C-type_lectin-like"/>
</dbReference>
<feature type="coiled-coil region" evidence="1">
    <location>
        <begin position="73"/>
        <end position="100"/>
    </location>
</feature>
<organism evidence="4 5">
    <name type="scientific">Drosophila ananassae</name>
    <name type="common">Fruit fly</name>
    <dbReference type="NCBI Taxonomy" id="7217"/>
    <lineage>
        <taxon>Eukaryota</taxon>
        <taxon>Metazoa</taxon>
        <taxon>Ecdysozoa</taxon>
        <taxon>Arthropoda</taxon>
        <taxon>Hexapoda</taxon>
        <taxon>Insecta</taxon>
        <taxon>Pterygota</taxon>
        <taxon>Neoptera</taxon>
        <taxon>Endopterygota</taxon>
        <taxon>Diptera</taxon>
        <taxon>Brachycera</taxon>
        <taxon>Muscomorpha</taxon>
        <taxon>Ephydroidea</taxon>
        <taxon>Drosophilidae</taxon>
        <taxon>Drosophila</taxon>
        <taxon>Sophophora</taxon>
    </lineage>
</organism>
<dbReference type="AlphaFoldDB" id="B3ML56"/>
<dbReference type="InterPro" id="IPR016186">
    <property type="entry name" value="C-type_lectin-like/link_sf"/>
</dbReference>
<dbReference type="PANTHER" id="PTHR22803">
    <property type="entry name" value="MANNOSE, PHOSPHOLIPASE, LECTIN RECEPTOR RELATED"/>
    <property type="match status" value="1"/>
</dbReference>
<evidence type="ECO:0000259" key="3">
    <source>
        <dbReference type="PROSITE" id="PS50041"/>
    </source>
</evidence>
<sequence>MRLLLIFFIFLFVKSCFSSCDVGESPPECAAYCFRVVKPCLSYLDVLQNRVNAYESVVPSDILARVSLTDTKMDILGRQMAVLQEKEEDYQKKIIKLKDRLAKGVPSHFGNFQKLGQKYYYVEKELRETWHGAVKKCHEMGGFLVSLQSQQEIDAISGKLKEYSGYWIDVTDQFKEGVYVSISTGLGTTFLKWDQNEPSQNGEQCVEIHTYKEPPVMNDNVCSNKKYFICESSAKVDDTK</sequence>
<dbReference type="OrthoDB" id="6430060at2759"/>
<accession>B3ML56</accession>
<dbReference type="HOGENOM" id="CLU_049894_13_3_1"/>
<dbReference type="SMR" id="B3ML56"/>
<dbReference type="Pfam" id="PF00059">
    <property type="entry name" value="Lectin_C"/>
    <property type="match status" value="1"/>
</dbReference>
<evidence type="ECO:0000256" key="2">
    <source>
        <dbReference type="SAM" id="SignalP"/>
    </source>
</evidence>
<gene>
    <name evidence="4" type="primary">Dana\GF14434</name>
    <name evidence="4" type="synonym">dana_GLEANR_15196</name>
    <name evidence="4" type="ORF">GF14434</name>
</gene>
<feature type="signal peptide" evidence="2">
    <location>
        <begin position="1"/>
        <end position="18"/>
    </location>
</feature>
<name>B3ML56_DROAN</name>
<evidence type="ECO:0000256" key="1">
    <source>
        <dbReference type="SAM" id="Coils"/>
    </source>
</evidence>
<dbReference type="eggNOG" id="KOG4297">
    <property type="taxonomic scope" value="Eukaryota"/>
</dbReference>
<dbReference type="EMBL" id="CH902620">
    <property type="protein sequence ID" value="EDV31674.2"/>
    <property type="molecule type" value="Genomic_DNA"/>
</dbReference>
<dbReference type="Gene3D" id="3.10.100.10">
    <property type="entry name" value="Mannose-Binding Protein A, subunit A"/>
    <property type="match status" value="1"/>
</dbReference>
<dbReference type="CDD" id="cd00037">
    <property type="entry name" value="CLECT"/>
    <property type="match status" value="1"/>
</dbReference>
<dbReference type="Proteomes" id="UP000007801">
    <property type="component" value="Unassembled WGS sequence"/>
</dbReference>
<keyword evidence="5" id="KW-1185">Reference proteome</keyword>
<proteinExistence type="predicted"/>
<protein>
    <recommendedName>
        <fullName evidence="3">C-type lectin domain-containing protein</fullName>
    </recommendedName>
</protein>
<evidence type="ECO:0000313" key="5">
    <source>
        <dbReference type="Proteomes" id="UP000007801"/>
    </source>
</evidence>
<feature type="chain" id="PRO_5006454814" description="C-type lectin domain-containing protein" evidence="2">
    <location>
        <begin position="19"/>
        <end position="240"/>
    </location>
</feature>
<dbReference type="GeneID" id="6497258"/>
<feature type="domain" description="C-type lectin" evidence="3">
    <location>
        <begin position="115"/>
        <end position="231"/>
    </location>
</feature>
<dbReference type="SMART" id="SM00034">
    <property type="entry name" value="CLECT"/>
    <property type="match status" value="1"/>
</dbReference>
<evidence type="ECO:0000313" key="4">
    <source>
        <dbReference type="EMBL" id="EDV31674.2"/>
    </source>
</evidence>
<dbReference type="InterPro" id="IPR016187">
    <property type="entry name" value="CTDL_fold"/>
</dbReference>
<keyword evidence="2" id="KW-0732">Signal</keyword>
<reference evidence="4 5" key="1">
    <citation type="journal article" date="2007" name="Nature">
        <title>Evolution of genes and genomes on the Drosophila phylogeny.</title>
        <authorList>
            <consortium name="Drosophila 12 Genomes Consortium"/>
            <person name="Clark A.G."/>
            <person name="Eisen M.B."/>
            <person name="Smith D.R."/>
            <person name="Bergman C.M."/>
            <person name="Oliver B."/>
            <person name="Markow T.A."/>
            <person name="Kaufman T.C."/>
            <person name="Kellis M."/>
            <person name="Gelbart W."/>
            <person name="Iyer V.N."/>
            <person name="Pollard D.A."/>
            <person name="Sackton T.B."/>
            <person name="Larracuente A.M."/>
            <person name="Singh N.D."/>
            <person name="Abad J.P."/>
            <person name="Abt D.N."/>
            <person name="Adryan B."/>
            <person name="Aguade M."/>
            <person name="Akashi H."/>
            <person name="Anderson W.W."/>
            <person name="Aquadro C.F."/>
            <person name="Ardell D.H."/>
            <person name="Arguello R."/>
            <person name="Artieri C.G."/>
            <person name="Barbash D.A."/>
            <person name="Barker D."/>
            <person name="Barsanti P."/>
            <person name="Batterham P."/>
            <person name="Batzoglou S."/>
            <person name="Begun D."/>
            <person name="Bhutkar A."/>
            <person name="Blanco E."/>
            <person name="Bosak S.A."/>
            <person name="Bradley R.K."/>
            <person name="Brand A.D."/>
            <person name="Brent M.R."/>
            <person name="Brooks A.N."/>
            <person name="Brown R.H."/>
            <person name="Butlin R.K."/>
            <person name="Caggese C."/>
            <person name="Calvi B.R."/>
            <person name="Bernardo de Carvalho A."/>
            <person name="Caspi A."/>
            <person name="Castrezana S."/>
            <person name="Celniker S.E."/>
            <person name="Chang J.L."/>
            <person name="Chapple C."/>
            <person name="Chatterji S."/>
            <person name="Chinwalla A."/>
            <person name="Civetta A."/>
            <person name="Clifton S.W."/>
            <person name="Comeron J.M."/>
            <person name="Costello J.C."/>
            <person name="Coyne J.A."/>
            <person name="Daub J."/>
            <person name="David R.G."/>
            <person name="Delcher A.L."/>
            <person name="Delehaunty K."/>
            <person name="Do C.B."/>
            <person name="Ebling H."/>
            <person name="Edwards K."/>
            <person name="Eickbush T."/>
            <person name="Evans J.D."/>
            <person name="Filipski A."/>
            <person name="Findeiss S."/>
            <person name="Freyhult E."/>
            <person name="Fulton L."/>
            <person name="Fulton R."/>
            <person name="Garcia A.C."/>
            <person name="Gardiner A."/>
            <person name="Garfield D.A."/>
            <person name="Garvin B.E."/>
            <person name="Gibson G."/>
            <person name="Gilbert D."/>
            <person name="Gnerre S."/>
            <person name="Godfrey J."/>
            <person name="Good R."/>
            <person name="Gotea V."/>
            <person name="Gravely B."/>
            <person name="Greenberg A.J."/>
            <person name="Griffiths-Jones S."/>
            <person name="Gross S."/>
            <person name="Guigo R."/>
            <person name="Gustafson E.A."/>
            <person name="Haerty W."/>
            <person name="Hahn M.W."/>
            <person name="Halligan D.L."/>
            <person name="Halpern A.L."/>
            <person name="Halter G.M."/>
            <person name="Han M.V."/>
            <person name="Heger A."/>
            <person name="Hillier L."/>
            <person name="Hinrichs A.S."/>
            <person name="Holmes I."/>
            <person name="Hoskins R.A."/>
            <person name="Hubisz M.J."/>
            <person name="Hultmark D."/>
            <person name="Huntley M.A."/>
            <person name="Jaffe D.B."/>
            <person name="Jagadeeshan S."/>
            <person name="Jeck W.R."/>
            <person name="Johnson J."/>
            <person name="Jones C.D."/>
            <person name="Jordan W.C."/>
            <person name="Karpen G.H."/>
            <person name="Kataoka E."/>
            <person name="Keightley P.D."/>
            <person name="Kheradpour P."/>
            <person name="Kirkness E.F."/>
            <person name="Koerich L.B."/>
            <person name="Kristiansen K."/>
            <person name="Kudrna D."/>
            <person name="Kulathinal R.J."/>
            <person name="Kumar S."/>
            <person name="Kwok R."/>
            <person name="Lander E."/>
            <person name="Langley C.H."/>
            <person name="Lapoint R."/>
            <person name="Lazzaro B.P."/>
            <person name="Lee S.J."/>
            <person name="Levesque L."/>
            <person name="Li R."/>
            <person name="Lin C.F."/>
            <person name="Lin M.F."/>
            <person name="Lindblad-Toh K."/>
            <person name="Llopart A."/>
            <person name="Long M."/>
            <person name="Low L."/>
            <person name="Lozovsky E."/>
            <person name="Lu J."/>
            <person name="Luo M."/>
            <person name="Machado C.A."/>
            <person name="Makalowski W."/>
            <person name="Marzo M."/>
            <person name="Matsuda M."/>
            <person name="Matzkin L."/>
            <person name="McAllister B."/>
            <person name="McBride C.S."/>
            <person name="McKernan B."/>
            <person name="McKernan K."/>
            <person name="Mendez-Lago M."/>
            <person name="Minx P."/>
            <person name="Mollenhauer M.U."/>
            <person name="Montooth K."/>
            <person name="Mount S.M."/>
            <person name="Mu X."/>
            <person name="Myers E."/>
            <person name="Negre B."/>
            <person name="Newfeld S."/>
            <person name="Nielsen R."/>
            <person name="Noor M.A."/>
            <person name="O'Grady P."/>
            <person name="Pachter L."/>
            <person name="Papaceit M."/>
            <person name="Parisi M.J."/>
            <person name="Parisi M."/>
            <person name="Parts L."/>
            <person name="Pedersen J.S."/>
            <person name="Pesole G."/>
            <person name="Phillippy A.M."/>
            <person name="Ponting C.P."/>
            <person name="Pop M."/>
            <person name="Porcelli D."/>
            <person name="Powell J.R."/>
            <person name="Prohaska S."/>
            <person name="Pruitt K."/>
            <person name="Puig M."/>
            <person name="Quesneville H."/>
            <person name="Ram K.R."/>
            <person name="Rand D."/>
            <person name="Rasmussen M.D."/>
            <person name="Reed L.K."/>
            <person name="Reenan R."/>
            <person name="Reily A."/>
            <person name="Remington K.A."/>
            <person name="Rieger T.T."/>
            <person name="Ritchie M.G."/>
            <person name="Robin C."/>
            <person name="Rogers Y.H."/>
            <person name="Rohde C."/>
            <person name="Rozas J."/>
            <person name="Rubenfield M.J."/>
            <person name="Ruiz A."/>
            <person name="Russo S."/>
            <person name="Salzberg S.L."/>
            <person name="Sanchez-Gracia A."/>
            <person name="Saranga D.J."/>
            <person name="Sato H."/>
            <person name="Schaeffer S.W."/>
            <person name="Schatz M.C."/>
            <person name="Schlenke T."/>
            <person name="Schwartz R."/>
            <person name="Segarra C."/>
            <person name="Singh R.S."/>
            <person name="Sirot L."/>
            <person name="Sirota M."/>
            <person name="Sisneros N.B."/>
            <person name="Smith C.D."/>
            <person name="Smith T.F."/>
            <person name="Spieth J."/>
            <person name="Stage D.E."/>
            <person name="Stark A."/>
            <person name="Stephan W."/>
            <person name="Strausberg R.L."/>
            <person name="Strempel S."/>
            <person name="Sturgill D."/>
            <person name="Sutton G."/>
            <person name="Sutton G.G."/>
            <person name="Tao W."/>
            <person name="Teichmann S."/>
            <person name="Tobari Y.N."/>
            <person name="Tomimura Y."/>
            <person name="Tsolas J.M."/>
            <person name="Valente V.L."/>
            <person name="Venter E."/>
            <person name="Venter J.C."/>
            <person name="Vicario S."/>
            <person name="Vieira F.G."/>
            <person name="Vilella A.J."/>
            <person name="Villasante A."/>
            <person name="Walenz B."/>
            <person name="Wang J."/>
            <person name="Wasserman M."/>
            <person name="Watts T."/>
            <person name="Wilson D."/>
            <person name="Wilson R.K."/>
            <person name="Wing R.A."/>
            <person name="Wolfner M.F."/>
            <person name="Wong A."/>
            <person name="Wong G.K."/>
            <person name="Wu C.I."/>
            <person name="Wu G."/>
            <person name="Yamamoto D."/>
            <person name="Yang H.P."/>
            <person name="Yang S.P."/>
            <person name="Yorke J.A."/>
            <person name="Yoshida K."/>
            <person name="Zdobnov E."/>
            <person name="Zhang P."/>
            <person name="Zhang Y."/>
            <person name="Zimin A.V."/>
            <person name="Baldwin J."/>
            <person name="Abdouelleil A."/>
            <person name="Abdulkadir J."/>
            <person name="Abebe A."/>
            <person name="Abera B."/>
            <person name="Abreu J."/>
            <person name="Acer S.C."/>
            <person name="Aftuck L."/>
            <person name="Alexander A."/>
            <person name="An P."/>
            <person name="Anderson E."/>
            <person name="Anderson S."/>
            <person name="Arachi H."/>
            <person name="Azer M."/>
            <person name="Bachantsang P."/>
            <person name="Barry A."/>
            <person name="Bayul T."/>
            <person name="Berlin A."/>
            <person name="Bessette D."/>
            <person name="Bloom T."/>
            <person name="Blye J."/>
            <person name="Boguslavskiy L."/>
            <person name="Bonnet C."/>
            <person name="Boukhgalter B."/>
            <person name="Bourzgui I."/>
            <person name="Brown A."/>
            <person name="Cahill P."/>
            <person name="Channer S."/>
            <person name="Cheshatsang Y."/>
            <person name="Chuda L."/>
            <person name="Citroen M."/>
            <person name="Collymore A."/>
            <person name="Cooke P."/>
            <person name="Costello M."/>
            <person name="D'Aco K."/>
            <person name="Daza R."/>
            <person name="De Haan G."/>
            <person name="DeGray S."/>
            <person name="DeMaso C."/>
            <person name="Dhargay N."/>
            <person name="Dooley K."/>
            <person name="Dooley E."/>
            <person name="Doricent M."/>
            <person name="Dorje P."/>
            <person name="Dorjee K."/>
            <person name="Dupes A."/>
            <person name="Elong R."/>
            <person name="Falk J."/>
            <person name="Farina A."/>
            <person name="Faro S."/>
            <person name="Ferguson D."/>
            <person name="Fisher S."/>
            <person name="Foley C.D."/>
            <person name="Franke A."/>
            <person name="Friedrich D."/>
            <person name="Gadbois L."/>
            <person name="Gearin G."/>
            <person name="Gearin C.R."/>
            <person name="Giannoukos G."/>
            <person name="Goode T."/>
            <person name="Graham J."/>
            <person name="Grandbois E."/>
            <person name="Grewal S."/>
            <person name="Gyaltsen K."/>
            <person name="Hafez N."/>
            <person name="Hagos B."/>
            <person name="Hall J."/>
            <person name="Henson C."/>
            <person name="Hollinger A."/>
            <person name="Honan T."/>
            <person name="Huard M.D."/>
            <person name="Hughes L."/>
            <person name="Hurhula B."/>
            <person name="Husby M.E."/>
            <person name="Kamat A."/>
            <person name="Kanga B."/>
            <person name="Kashin S."/>
            <person name="Khazanovich D."/>
            <person name="Kisner P."/>
            <person name="Lance K."/>
            <person name="Lara M."/>
            <person name="Lee W."/>
            <person name="Lennon N."/>
            <person name="Letendre F."/>
            <person name="LeVine R."/>
            <person name="Lipovsky A."/>
            <person name="Liu X."/>
            <person name="Liu J."/>
            <person name="Liu S."/>
            <person name="Lokyitsang T."/>
            <person name="Lokyitsang Y."/>
            <person name="Lubonja R."/>
            <person name="Lui A."/>
            <person name="MacDonald P."/>
            <person name="Magnisalis V."/>
            <person name="Maru K."/>
            <person name="Matthews C."/>
            <person name="McCusker W."/>
            <person name="McDonough S."/>
            <person name="Mehta T."/>
            <person name="Meldrim J."/>
            <person name="Meneus L."/>
            <person name="Mihai O."/>
            <person name="Mihalev A."/>
            <person name="Mihova T."/>
            <person name="Mittelman R."/>
            <person name="Mlenga V."/>
            <person name="Montmayeur A."/>
            <person name="Mulrain L."/>
            <person name="Navidi A."/>
            <person name="Naylor J."/>
            <person name="Negash T."/>
            <person name="Nguyen T."/>
            <person name="Nguyen N."/>
            <person name="Nicol R."/>
            <person name="Norbu C."/>
            <person name="Norbu N."/>
            <person name="Novod N."/>
            <person name="O'Neill B."/>
            <person name="Osman S."/>
            <person name="Markiewicz E."/>
            <person name="Oyono O.L."/>
            <person name="Patti C."/>
            <person name="Phunkhang P."/>
            <person name="Pierre F."/>
            <person name="Priest M."/>
            <person name="Raghuraman S."/>
            <person name="Rege F."/>
            <person name="Reyes R."/>
            <person name="Rise C."/>
            <person name="Rogov P."/>
            <person name="Ross K."/>
            <person name="Ryan E."/>
            <person name="Settipalli S."/>
            <person name="Shea T."/>
            <person name="Sherpa N."/>
            <person name="Shi L."/>
            <person name="Shih D."/>
            <person name="Sparrow T."/>
            <person name="Spaulding J."/>
            <person name="Stalker J."/>
            <person name="Stange-Thomann N."/>
            <person name="Stavropoulos S."/>
            <person name="Stone C."/>
            <person name="Strader C."/>
            <person name="Tesfaye S."/>
            <person name="Thomson T."/>
            <person name="Thoulutsang Y."/>
            <person name="Thoulutsang D."/>
            <person name="Topham K."/>
            <person name="Topping I."/>
            <person name="Tsamla T."/>
            <person name="Vassiliev H."/>
            <person name="Vo A."/>
            <person name="Wangchuk T."/>
            <person name="Wangdi T."/>
            <person name="Weiand M."/>
            <person name="Wilkinson J."/>
            <person name="Wilson A."/>
            <person name="Yadav S."/>
            <person name="Young G."/>
            <person name="Yu Q."/>
            <person name="Zembek L."/>
            <person name="Zhong D."/>
            <person name="Zimmer A."/>
            <person name="Zwirko Z."/>
            <person name="Jaffe D.B."/>
            <person name="Alvarez P."/>
            <person name="Brockman W."/>
            <person name="Butler J."/>
            <person name="Chin C."/>
            <person name="Gnerre S."/>
            <person name="Grabherr M."/>
            <person name="Kleber M."/>
            <person name="Mauceli E."/>
            <person name="MacCallum I."/>
        </authorList>
    </citation>
    <scope>NUCLEOTIDE SEQUENCE [LARGE SCALE GENOMIC DNA]</scope>
    <source>
        <strain evidence="5">Tucson 14024-0371.13</strain>
    </source>
</reference>
<keyword evidence="1" id="KW-0175">Coiled coil</keyword>
<dbReference type="InterPro" id="IPR050111">
    <property type="entry name" value="C-type_lectin/snaclec_domain"/>
</dbReference>